<evidence type="ECO:0000313" key="1">
    <source>
        <dbReference type="EMBL" id="PNY07280.1"/>
    </source>
</evidence>
<reference evidence="1 2" key="1">
    <citation type="journal article" date="2014" name="Am. J. Bot.">
        <title>Genome assembly and annotation for red clover (Trifolium pratense; Fabaceae).</title>
        <authorList>
            <person name="Istvanek J."/>
            <person name="Jaros M."/>
            <person name="Krenek A."/>
            <person name="Repkova J."/>
        </authorList>
    </citation>
    <scope>NUCLEOTIDE SEQUENCE [LARGE SCALE GENOMIC DNA]</scope>
    <source>
        <strain evidence="2">cv. Tatra</strain>
        <tissue evidence="1">Young leaves</tissue>
    </source>
</reference>
<comment type="caution">
    <text evidence="1">The sequence shown here is derived from an EMBL/GenBank/DDBJ whole genome shotgun (WGS) entry which is preliminary data.</text>
</comment>
<accession>A0A2K3NW56</accession>
<dbReference type="Proteomes" id="UP000236291">
    <property type="component" value="Unassembled WGS sequence"/>
</dbReference>
<name>A0A2K3NW56_TRIPR</name>
<evidence type="ECO:0000313" key="2">
    <source>
        <dbReference type="Proteomes" id="UP000236291"/>
    </source>
</evidence>
<gene>
    <name evidence="1" type="ORF">L195_g003768</name>
</gene>
<dbReference type="EMBL" id="ASHM01001785">
    <property type="protein sequence ID" value="PNY07280.1"/>
    <property type="molecule type" value="Genomic_DNA"/>
</dbReference>
<organism evidence="1 2">
    <name type="scientific">Trifolium pratense</name>
    <name type="common">Red clover</name>
    <dbReference type="NCBI Taxonomy" id="57577"/>
    <lineage>
        <taxon>Eukaryota</taxon>
        <taxon>Viridiplantae</taxon>
        <taxon>Streptophyta</taxon>
        <taxon>Embryophyta</taxon>
        <taxon>Tracheophyta</taxon>
        <taxon>Spermatophyta</taxon>
        <taxon>Magnoliopsida</taxon>
        <taxon>eudicotyledons</taxon>
        <taxon>Gunneridae</taxon>
        <taxon>Pentapetalae</taxon>
        <taxon>rosids</taxon>
        <taxon>fabids</taxon>
        <taxon>Fabales</taxon>
        <taxon>Fabaceae</taxon>
        <taxon>Papilionoideae</taxon>
        <taxon>50 kb inversion clade</taxon>
        <taxon>NPAAA clade</taxon>
        <taxon>Hologalegina</taxon>
        <taxon>IRL clade</taxon>
        <taxon>Trifolieae</taxon>
        <taxon>Trifolium</taxon>
    </lineage>
</organism>
<proteinExistence type="predicted"/>
<reference evidence="1 2" key="2">
    <citation type="journal article" date="2017" name="Front. Plant Sci.">
        <title>Gene Classification and Mining of Molecular Markers Useful in Red Clover (Trifolium pratense) Breeding.</title>
        <authorList>
            <person name="Istvanek J."/>
            <person name="Dluhosova J."/>
            <person name="Dluhos P."/>
            <person name="Patkova L."/>
            <person name="Nedelnik J."/>
            <person name="Repkova J."/>
        </authorList>
    </citation>
    <scope>NUCLEOTIDE SEQUENCE [LARGE SCALE GENOMIC DNA]</scope>
    <source>
        <strain evidence="2">cv. Tatra</strain>
        <tissue evidence="1">Young leaves</tissue>
    </source>
</reference>
<sequence>MGCITKSSCSSAGKKEYEWLYHIGKRTDCDLFVELKRIPSQMENGKQRARVDRRTCEQKPGLLNRNCKRLMFRGRT</sequence>
<dbReference type="AlphaFoldDB" id="A0A2K3NW56"/>
<protein>
    <submittedName>
        <fullName evidence="1">Uncharacterized protein</fullName>
    </submittedName>
</protein>